<comment type="caution">
    <text evidence="8">The sequence shown here is derived from an EMBL/GenBank/DDBJ whole genome shotgun (WGS) entry which is preliminary data.</text>
</comment>
<keyword evidence="4" id="KW-0572">Peptidoglycan-anchor</keyword>
<reference evidence="8" key="1">
    <citation type="submission" date="2024-05" db="EMBL/GenBank/DDBJ databases">
        <title>Whole genome shotgun sequence of Streptomyces violascens NBRC 12920.</title>
        <authorList>
            <person name="Komaki H."/>
            <person name="Tamura T."/>
        </authorList>
    </citation>
    <scope>NUCLEOTIDE SEQUENCE</scope>
    <source>
        <strain evidence="8">NBRC 12920</strain>
    </source>
</reference>
<dbReference type="NCBIfam" id="TIGR01167">
    <property type="entry name" value="LPXTG_anchor"/>
    <property type="match status" value="1"/>
</dbReference>
<evidence type="ECO:0000256" key="2">
    <source>
        <dbReference type="ARBA" id="ARBA00022525"/>
    </source>
</evidence>
<keyword evidence="6" id="KW-0812">Transmembrane</keyword>
<keyword evidence="6" id="KW-1133">Transmembrane helix</keyword>
<dbReference type="EMBL" id="BNDY01000002">
    <property type="protein sequence ID" value="GHI36357.1"/>
    <property type="molecule type" value="Genomic_DNA"/>
</dbReference>
<evidence type="ECO:0000313" key="9">
    <source>
        <dbReference type="Proteomes" id="UP001050808"/>
    </source>
</evidence>
<proteinExistence type="predicted"/>
<evidence type="ECO:0000256" key="6">
    <source>
        <dbReference type="SAM" id="Phobius"/>
    </source>
</evidence>
<keyword evidence="1" id="KW-0134">Cell wall</keyword>
<feature type="compositionally biased region" description="Basic and acidic residues" evidence="5">
    <location>
        <begin position="1"/>
        <end position="17"/>
    </location>
</feature>
<evidence type="ECO:0000256" key="1">
    <source>
        <dbReference type="ARBA" id="ARBA00022512"/>
    </source>
</evidence>
<keyword evidence="6" id="KW-0472">Membrane</keyword>
<feature type="transmembrane region" description="Helical" evidence="6">
    <location>
        <begin position="142"/>
        <end position="161"/>
    </location>
</feature>
<dbReference type="PROSITE" id="PS50847">
    <property type="entry name" value="GRAM_POS_ANCHORING"/>
    <property type="match status" value="1"/>
</dbReference>
<feature type="compositionally biased region" description="Pro residues" evidence="5">
    <location>
        <begin position="83"/>
        <end position="97"/>
    </location>
</feature>
<sequence>MEMHDVTVPQHRPDRPASRSPRRLAGAAAATGLLLALAVPALAGTAYADGQGAQPKRPAPAKTAEPGAAPASPVKRAGESKPTRPPAARPEAAPPTAQPKGPATPGVQAPSTEAKPAAPAAAPAPSDQKELAHTGSSTANTVMGAGAGALILAGAGTVYAVRRRQQH</sequence>
<dbReference type="Proteomes" id="UP001050808">
    <property type="component" value="Unassembled WGS sequence"/>
</dbReference>
<gene>
    <name evidence="8" type="ORF">Sviol_07650</name>
</gene>
<protein>
    <recommendedName>
        <fullName evidence="7">Gram-positive cocci surface proteins LPxTG domain-containing protein</fullName>
    </recommendedName>
</protein>
<evidence type="ECO:0000256" key="5">
    <source>
        <dbReference type="SAM" id="MobiDB-lite"/>
    </source>
</evidence>
<accession>A0ABQ3QGL0</accession>
<feature type="domain" description="Gram-positive cocci surface proteins LPxTG" evidence="7">
    <location>
        <begin position="131"/>
        <end position="167"/>
    </location>
</feature>
<evidence type="ECO:0000256" key="4">
    <source>
        <dbReference type="ARBA" id="ARBA00023088"/>
    </source>
</evidence>
<keyword evidence="3" id="KW-0732">Signal</keyword>
<name>A0ABQ3QGL0_9ACTN</name>
<organism evidence="8 9">
    <name type="scientific">Streptomyces violascens</name>
    <dbReference type="NCBI Taxonomy" id="67381"/>
    <lineage>
        <taxon>Bacteria</taxon>
        <taxon>Bacillati</taxon>
        <taxon>Actinomycetota</taxon>
        <taxon>Actinomycetes</taxon>
        <taxon>Kitasatosporales</taxon>
        <taxon>Streptomycetaceae</taxon>
        <taxon>Streptomyces</taxon>
    </lineage>
</organism>
<feature type="region of interest" description="Disordered" evidence="5">
    <location>
        <begin position="48"/>
        <end position="141"/>
    </location>
</feature>
<evidence type="ECO:0000313" key="8">
    <source>
        <dbReference type="EMBL" id="GHI36357.1"/>
    </source>
</evidence>
<keyword evidence="2" id="KW-0964">Secreted</keyword>
<feature type="region of interest" description="Disordered" evidence="5">
    <location>
        <begin position="1"/>
        <end position="24"/>
    </location>
</feature>
<evidence type="ECO:0000259" key="7">
    <source>
        <dbReference type="PROSITE" id="PS50847"/>
    </source>
</evidence>
<feature type="compositionally biased region" description="Low complexity" evidence="5">
    <location>
        <begin position="109"/>
        <end position="125"/>
    </location>
</feature>
<evidence type="ECO:0000256" key="3">
    <source>
        <dbReference type="ARBA" id="ARBA00022729"/>
    </source>
</evidence>
<dbReference type="InterPro" id="IPR019931">
    <property type="entry name" value="LPXTG_anchor"/>
</dbReference>
<keyword evidence="9" id="KW-1185">Reference proteome</keyword>